<dbReference type="AlphaFoldDB" id="A0A3S8RYJ9"/>
<reference evidence="1 2" key="1">
    <citation type="submission" date="2018-11" db="EMBL/GenBank/DDBJ databases">
        <title>Genome sequencing of Paenibacillus lentus DSM25539(T).</title>
        <authorList>
            <person name="Kook J.-K."/>
            <person name="Park S.-N."/>
            <person name="Lim Y.K."/>
        </authorList>
    </citation>
    <scope>NUCLEOTIDE SEQUENCE [LARGE SCALE GENOMIC DNA]</scope>
    <source>
        <strain evidence="1 2">DSM 25539</strain>
    </source>
</reference>
<keyword evidence="2" id="KW-1185">Reference proteome</keyword>
<accession>A0A3S8RYJ9</accession>
<proteinExistence type="predicted"/>
<evidence type="ECO:0000313" key="1">
    <source>
        <dbReference type="EMBL" id="AZK48006.1"/>
    </source>
</evidence>
<protein>
    <submittedName>
        <fullName evidence="1">Phosphate starvation-inducible protein PhoH</fullName>
    </submittedName>
</protein>
<dbReference type="EMBL" id="CP034248">
    <property type="protein sequence ID" value="AZK48006.1"/>
    <property type="molecule type" value="Genomic_DNA"/>
</dbReference>
<dbReference type="OrthoDB" id="2583792at2"/>
<dbReference type="RefSeq" id="WP_125084173.1">
    <property type="nucleotide sequence ID" value="NZ_CP034248.1"/>
</dbReference>
<dbReference type="Proteomes" id="UP000273145">
    <property type="component" value="Chromosome"/>
</dbReference>
<evidence type="ECO:0000313" key="2">
    <source>
        <dbReference type="Proteomes" id="UP000273145"/>
    </source>
</evidence>
<gene>
    <name evidence="1" type="ORF">EIM92_19050</name>
</gene>
<sequence length="219" mass="24522">MTAEASLAGKAPRFVVLDSGCYFSSRESCEKVLGDDVLVLDTYRLTNYDLNPHACLVIDGFVDQQFLYEKRERIQQFLDRGKMLIFSGNLFLPWLPGASLFVPKPIHSHLDYVVSIQGSHPIFAGVDANDLTYNKGVSGFFARGHHPVPSRAEVLLTLPNGEPITYIDRHSTRGTLLVHSGNNLLGYNDPSNTTGLIGKQLKAWVEEEYRLIQARRETQ</sequence>
<dbReference type="KEGG" id="plen:EIM92_19050"/>
<name>A0A3S8RYJ9_9BACL</name>
<organism evidence="1 2">
    <name type="scientific">Paenibacillus lentus</name>
    <dbReference type="NCBI Taxonomy" id="1338368"/>
    <lineage>
        <taxon>Bacteria</taxon>
        <taxon>Bacillati</taxon>
        <taxon>Bacillota</taxon>
        <taxon>Bacilli</taxon>
        <taxon>Bacillales</taxon>
        <taxon>Paenibacillaceae</taxon>
        <taxon>Paenibacillus</taxon>
    </lineage>
</organism>